<feature type="compositionally biased region" description="Basic and acidic residues" evidence="1">
    <location>
        <begin position="40"/>
        <end position="54"/>
    </location>
</feature>
<dbReference type="AlphaFoldDB" id="A0A8K1ZYH3"/>
<accession>A0A8K1ZYH3</accession>
<feature type="region of interest" description="Disordered" evidence="1">
    <location>
        <begin position="35"/>
        <end position="54"/>
    </location>
</feature>
<name>A0A8K1ZYH3_9CYAN</name>
<organism evidence="2 3">
    <name type="scientific">Petrachloros mirabilis ULC683</name>
    <dbReference type="NCBI Taxonomy" id="2781853"/>
    <lineage>
        <taxon>Bacteria</taxon>
        <taxon>Bacillati</taxon>
        <taxon>Cyanobacteriota</taxon>
        <taxon>Cyanophyceae</taxon>
        <taxon>Synechococcales</taxon>
        <taxon>Petrachlorosaceae</taxon>
        <taxon>Petrachloros</taxon>
        <taxon>Petrachloros mirabilis</taxon>
    </lineage>
</organism>
<protein>
    <submittedName>
        <fullName evidence="2">Uncharacterized protein</fullName>
    </submittedName>
</protein>
<evidence type="ECO:0000256" key="1">
    <source>
        <dbReference type="SAM" id="MobiDB-lite"/>
    </source>
</evidence>
<dbReference type="RefSeq" id="WP_161824911.1">
    <property type="nucleotide sequence ID" value="NZ_WVIC01000012.1"/>
</dbReference>
<sequence length="54" mass="6380">MTSRRFSPEAFDLAHRLTLQDPLWERPQVEGITIDSPFIDPRRLADRRGQPHPR</sequence>
<gene>
    <name evidence="2" type="ORF">GS597_07910</name>
</gene>
<proteinExistence type="predicted"/>
<reference evidence="2" key="1">
    <citation type="submission" date="2019-12" db="EMBL/GenBank/DDBJ databases">
        <title>High-Quality draft genome sequences of three cyanobacteria isolated from the limestone walls of the Old Cathedral of Coimbra.</title>
        <authorList>
            <person name="Tiago I."/>
            <person name="Soares F."/>
            <person name="Portugal A."/>
        </authorList>
    </citation>
    <scope>NUCLEOTIDE SEQUENCE [LARGE SCALE GENOMIC DNA]</scope>
    <source>
        <strain evidence="2">C</strain>
    </source>
</reference>
<keyword evidence="3" id="KW-1185">Reference proteome</keyword>
<dbReference type="Proteomes" id="UP000607397">
    <property type="component" value="Unassembled WGS sequence"/>
</dbReference>
<dbReference type="EMBL" id="WVIC01000012">
    <property type="protein sequence ID" value="NCJ06436.1"/>
    <property type="molecule type" value="Genomic_DNA"/>
</dbReference>
<comment type="caution">
    <text evidence="2">The sequence shown here is derived from an EMBL/GenBank/DDBJ whole genome shotgun (WGS) entry which is preliminary data.</text>
</comment>
<evidence type="ECO:0000313" key="3">
    <source>
        <dbReference type="Proteomes" id="UP000607397"/>
    </source>
</evidence>
<evidence type="ECO:0000313" key="2">
    <source>
        <dbReference type="EMBL" id="NCJ06436.1"/>
    </source>
</evidence>